<evidence type="ECO:0000256" key="7">
    <source>
        <dbReference type="RuleBase" id="RU000682"/>
    </source>
</evidence>
<evidence type="ECO:0000256" key="1">
    <source>
        <dbReference type="ARBA" id="ARBA00004123"/>
    </source>
</evidence>
<dbReference type="Gene3D" id="1.10.10.60">
    <property type="entry name" value="Homeodomain-like"/>
    <property type="match status" value="1"/>
</dbReference>
<feature type="DNA-binding region" description="Homeobox" evidence="6">
    <location>
        <begin position="92"/>
        <end position="151"/>
    </location>
</feature>
<keyword evidence="4 6" id="KW-0371">Homeobox</keyword>
<evidence type="ECO:0000313" key="11">
    <source>
        <dbReference type="Proteomes" id="UP000507470"/>
    </source>
</evidence>
<dbReference type="PROSITE" id="PS00027">
    <property type="entry name" value="HOMEOBOX_1"/>
    <property type="match status" value="1"/>
</dbReference>
<dbReference type="SUPFAM" id="SSF46689">
    <property type="entry name" value="Homeodomain-like"/>
    <property type="match status" value="1"/>
</dbReference>
<dbReference type="PANTHER" id="PTHR24329">
    <property type="entry name" value="HOMEOBOX PROTEIN ARISTALESS"/>
    <property type="match status" value="1"/>
</dbReference>
<gene>
    <name evidence="10" type="ORF">MCOR_57368</name>
</gene>
<dbReference type="Pfam" id="PF00046">
    <property type="entry name" value="Homeodomain"/>
    <property type="match status" value="1"/>
</dbReference>
<proteinExistence type="inferred from homology"/>
<dbReference type="OrthoDB" id="6159439at2759"/>
<dbReference type="EMBL" id="CACVKT020010252">
    <property type="protein sequence ID" value="CAC5425560.1"/>
    <property type="molecule type" value="Genomic_DNA"/>
</dbReference>
<dbReference type="CDD" id="cd00086">
    <property type="entry name" value="homeodomain"/>
    <property type="match status" value="1"/>
</dbReference>
<accession>A0A6J8EYL3</accession>
<evidence type="ECO:0000256" key="6">
    <source>
        <dbReference type="PROSITE-ProRule" id="PRU00108"/>
    </source>
</evidence>
<evidence type="ECO:0000256" key="4">
    <source>
        <dbReference type="ARBA" id="ARBA00023155"/>
    </source>
</evidence>
<comment type="similarity">
    <text evidence="2">Belongs to the paired homeobox family. Bicoid subfamily.</text>
</comment>
<evidence type="ECO:0000256" key="2">
    <source>
        <dbReference type="ARBA" id="ARBA00006503"/>
    </source>
</evidence>
<feature type="domain" description="Homeobox" evidence="9">
    <location>
        <begin position="90"/>
        <end position="150"/>
    </location>
</feature>
<dbReference type="PROSITE" id="PS50071">
    <property type="entry name" value="HOMEOBOX_2"/>
    <property type="match status" value="1"/>
</dbReference>
<comment type="subcellular location">
    <subcellularLocation>
        <location evidence="1 6 7">Nucleus</location>
    </subcellularLocation>
</comment>
<feature type="compositionally biased region" description="Basic and acidic residues" evidence="8">
    <location>
        <begin position="245"/>
        <end position="260"/>
    </location>
</feature>
<dbReference type="GO" id="GO:0000981">
    <property type="term" value="F:DNA-binding transcription factor activity, RNA polymerase II-specific"/>
    <property type="evidence" value="ECO:0007669"/>
    <property type="project" value="InterPro"/>
</dbReference>
<keyword evidence="3 6" id="KW-0238">DNA-binding</keyword>
<evidence type="ECO:0000256" key="8">
    <source>
        <dbReference type="SAM" id="MobiDB-lite"/>
    </source>
</evidence>
<sequence>MQHFPYHYHNEQLACLRNYQLGLLAANSQSNSSLFTIENILSPRPIQHPPRPTPFQLPSMSQLQRDCFVRYHYPFHGFLNALDLEKMGQKRKRRHRTIFTEEQLEELEGTFNKTHYPDVMLREELAMKVELKEERVEVWFKNRRAKWRKQKREEEAAKQKTIKTEAKTQKCETVVNDTNPSTEEMGEDMTISVDDEESIVSDSRLCSSSDEECGDNAASIPDNDVTTGSDLNQHHGKFPLNSVYERTENENLPDKADSQDVKTMCNS</sequence>
<feature type="region of interest" description="Disordered" evidence="8">
    <location>
        <begin position="192"/>
        <end position="267"/>
    </location>
</feature>
<reference evidence="10 11" key="1">
    <citation type="submission" date="2020-06" db="EMBL/GenBank/DDBJ databases">
        <authorList>
            <person name="Li R."/>
            <person name="Bekaert M."/>
        </authorList>
    </citation>
    <scope>NUCLEOTIDE SEQUENCE [LARGE SCALE GENOMIC DNA]</scope>
    <source>
        <strain evidence="11">wild</strain>
    </source>
</reference>
<keyword evidence="5 6" id="KW-0539">Nucleus</keyword>
<dbReference type="InterPro" id="IPR001356">
    <property type="entry name" value="HD"/>
</dbReference>
<dbReference type="InterPro" id="IPR050649">
    <property type="entry name" value="Paired_Homeobox_TFs"/>
</dbReference>
<keyword evidence="11" id="KW-1185">Reference proteome</keyword>
<dbReference type="PANTHER" id="PTHR24329:SF516">
    <property type="entry name" value="HOMEOBOX PROTEIN GOOSECOID"/>
    <property type="match status" value="1"/>
</dbReference>
<dbReference type="FunFam" id="1.10.10.60:FF:000223">
    <property type="entry name" value="Goosecoid homeobox 2"/>
    <property type="match status" value="1"/>
</dbReference>
<evidence type="ECO:0000256" key="3">
    <source>
        <dbReference type="ARBA" id="ARBA00023125"/>
    </source>
</evidence>
<dbReference type="SMART" id="SM00389">
    <property type="entry name" value="HOX"/>
    <property type="match status" value="1"/>
</dbReference>
<protein>
    <submittedName>
        <fullName evidence="10">GSC</fullName>
    </submittedName>
</protein>
<evidence type="ECO:0000256" key="5">
    <source>
        <dbReference type="ARBA" id="ARBA00023242"/>
    </source>
</evidence>
<evidence type="ECO:0000259" key="9">
    <source>
        <dbReference type="PROSITE" id="PS50071"/>
    </source>
</evidence>
<dbReference type="Proteomes" id="UP000507470">
    <property type="component" value="Unassembled WGS sequence"/>
</dbReference>
<organism evidence="10 11">
    <name type="scientific">Mytilus coruscus</name>
    <name type="common">Sea mussel</name>
    <dbReference type="NCBI Taxonomy" id="42192"/>
    <lineage>
        <taxon>Eukaryota</taxon>
        <taxon>Metazoa</taxon>
        <taxon>Spiralia</taxon>
        <taxon>Lophotrochozoa</taxon>
        <taxon>Mollusca</taxon>
        <taxon>Bivalvia</taxon>
        <taxon>Autobranchia</taxon>
        <taxon>Pteriomorphia</taxon>
        <taxon>Mytilida</taxon>
        <taxon>Mytiloidea</taxon>
        <taxon>Mytilidae</taxon>
        <taxon>Mytilinae</taxon>
        <taxon>Mytilus</taxon>
    </lineage>
</organism>
<dbReference type="InterPro" id="IPR017970">
    <property type="entry name" value="Homeobox_CS"/>
</dbReference>
<name>A0A6J8EYL3_MYTCO</name>
<dbReference type="GO" id="GO:0000977">
    <property type="term" value="F:RNA polymerase II transcription regulatory region sequence-specific DNA binding"/>
    <property type="evidence" value="ECO:0007669"/>
    <property type="project" value="TreeGrafter"/>
</dbReference>
<dbReference type="InterPro" id="IPR009057">
    <property type="entry name" value="Homeodomain-like_sf"/>
</dbReference>
<dbReference type="AlphaFoldDB" id="A0A6J8EYL3"/>
<dbReference type="GO" id="GO:0005634">
    <property type="term" value="C:nucleus"/>
    <property type="evidence" value="ECO:0007669"/>
    <property type="project" value="UniProtKB-SubCell"/>
</dbReference>
<evidence type="ECO:0000313" key="10">
    <source>
        <dbReference type="EMBL" id="CAC5425560.1"/>
    </source>
</evidence>